<reference evidence="1 2" key="1">
    <citation type="submission" date="2020-08" db="EMBL/GenBank/DDBJ databases">
        <title>Sequencing the genomes of 1000 actinobacteria strains.</title>
        <authorList>
            <person name="Klenk H.-P."/>
        </authorList>
    </citation>
    <scope>NUCLEOTIDE SEQUENCE [LARGE SCALE GENOMIC DNA]</scope>
    <source>
        <strain evidence="1 2">DSM 45584</strain>
    </source>
</reference>
<dbReference type="Proteomes" id="UP000584374">
    <property type="component" value="Unassembled WGS sequence"/>
</dbReference>
<dbReference type="RefSeq" id="WP_281399456.1">
    <property type="nucleotide sequence ID" value="NZ_JACHIW010000001.1"/>
</dbReference>
<organism evidence="1 2">
    <name type="scientific">Saccharopolyspora phatthalungensis</name>
    <dbReference type="NCBI Taxonomy" id="664693"/>
    <lineage>
        <taxon>Bacteria</taxon>
        <taxon>Bacillati</taxon>
        <taxon>Actinomycetota</taxon>
        <taxon>Actinomycetes</taxon>
        <taxon>Pseudonocardiales</taxon>
        <taxon>Pseudonocardiaceae</taxon>
        <taxon>Saccharopolyspora</taxon>
    </lineage>
</organism>
<evidence type="ECO:0000313" key="1">
    <source>
        <dbReference type="EMBL" id="MBB5156470.1"/>
    </source>
</evidence>
<dbReference type="EMBL" id="JACHIW010000001">
    <property type="protein sequence ID" value="MBB5156470.1"/>
    <property type="molecule type" value="Genomic_DNA"/>
</dbReference>
<evidence type="ECO:0000313" key="2">
    <source>
        <dbReference type="Proteomes" id="UP000584374"/>
    </source>
</evidence>
<accession>A0A840Q9F4</accession>
<keyword evidence="2" id="KW-1185">Reference proteome</keyword>
<name>A0A840Q9F4_9PSEU</name>
<proteinExistence type="predicted"/>
<gene>
    <name evidence="1" type="ORF">BJ970_004004</name>
</gene>
<protein>
    <submittedName>
        <fullName evidence="1">Uncharacterized protein</fullName>
    </submittedName>
</protein>
<dbReference type="AlphaFoldDB" id="A0A840Q9F4"/>
<comment type="caution">
    <text evidence="1">The sequence shown here is derived from an EMBL/GenBank/DDBJ whole genome shotgun (WGS) entry which is preliminary data.</text>
</comment>
<sequence>MAIGDTPTKNDQQWLTRLILAHNAEQPELRRLLEYYEGLSR</sequence>